<proteinExistence type="predicted"/>
<sequence length="95" mass="10541">MLNSIFLLNSRGDSLFCRNFRNEDKAQPEQYWQEVQSTEGKCGPVFECGGYNYISLNTGGIYYVIASNGLNGSPSHFVEMLIAVNRIISDFCGGS</sequence>
<gene>
    <name evidence="1" type="ORF">EZS28_046798</name>
</gene>
<dbReference type="AlphaFoldDB" id="A0A5J4TH29"/>
<dbReference type="Gene3D" id="3.30.450.60">
    <property type="match status" value="1"/>
</dbReference>
<feature type="non-terminal residue" evidence="1">
    <location>
        <position position="95"/>
    </location>
</feature>
<evidence type="ECO:0008006" key="3">
    <source>
        <dbReference type="Google" id="ProtNLM"/>
    </source>
</evidence>
<reference evidence="1 2" key="1">
    <citation type="submission" date="2019-03" db="EMBL/GenBank/DDBJ databases">
        <title>Single cell metagenomics reveals metabolic interactions within the superorganism composed of flagellate Streblomastix strix and complex community of Bacteroidetes bacteria on its surface.</title>
        <authorList>
            <person name="Treitli S.C."/>
            <person name="Kolisko M."/>
            <person name="Husnik F."/>
            <person name="Keeling P."/>
            <person name="Hampl V."/>
        </authorList>
    </citation>
    <scope>NUCLEOTIDE SEQUENCE [LARGE SCALE GENOMIC DNA]</scope>
    <source>
        <strain evidence="1">ST1C</strain>
    </source>
</reference>
<dbReference type="SUPFAM" id="SSF64356">
    <property type="entry name" value="SNARE-like"/>
    <property type="match status" value="1"/>
</dbReference>
<evidence type="ECO:0000313" key="2">
    <source>
        <dbReference type="Proteomes" id="UP000324800"/>
    </source>
</evidence>
<dbReference type="InterPro" id="IPR011012">
    <property type="entry name" value="Longin-like_dom_sf"/>
</dbReference>
<dbReference type="EMBL" id="SNRW01031047">
    <property type="protein sequence ID" value="KAA6357674.1"/>
    <property type="molecule type" value="Genomic_DNA"/>
</dbReference>
<comment type="caution">
    <text evidence="1">The sequence shown here is derived from an EMBL/GenBank/DDBJ whole genome shotgun (WGS) entry which is preliminary data.</text>
</comment>
<organism evidence="1 2">
    <name type="scientific">Streblomastix strix</name>
    <dbReference type="NCBI Taxonomy" id="222440"/>
    <lineage>
        <taxon>Eukaryota</taxon>
        <taxon>Metamonada</taxon>
        <taxon>Preaxostyla</taxon>
        <taxon>Oxymonadida</taxon>
        <taxon>Streblomastigidae</taxon>
        <taxon>Streblomastix</taxon>
    </lineage>
</organism>
<dbReference type="Proteomes" id="UP000324800">
    <property type="component" value="Unassembled WGS sequence"/>
</dbReference>
<accession>A0A5J4TH29</accession>
<evidence type="ECO:0000313" key="1">
    <source>
        <dbReference type="EMBL" id="KAA6357674.1"/>
    </source>
</evidence>
<name>A0A5J4TH29_9EUKA</name>
<dbReference type="OrthoDB" id="10259133at2759"/>
<protein>
    <recommendedName>
        <fullName evidence="3">Beta-lactamase-related domain-containing protein</fullName>
    </recommendedName>
</protein>